<proteinExistence type="predicted"/>
<reference evidence="2" key="1">
    <citation type="submission" date="2023-03" db="EMBL/GenBank/DDBJ databases">
        <title>Massive genome expansion in bonnet fungi (Mycena s.s.) driven by repeated elements and novel gene families across ecological guilds.</title>
        <authorList>
            <consortium name="Lawrence Berkeley National Laboratory"/>
            <person name="Harder C.B."/>
            <person name="Miyauchi S."/>
            <person name="Viragh M."/>
            <person name="Kuo A."/>
            <person name="Thoen E."/>
            <person name="Andreopoulos B."/>
            <person name="Lu D."/>
            <person name="Skrede I."/>
            <person name="Drula E."/>
            <person name="Henrissat B."/>
            <person name="Morin E."/>
            <person name="Kohler A."/>
            <person name="Barry K."/>
            <person name="LaButti K."/>
            <person name="Morin E."/>
            <person name="Salamov A."/>
            <person name="Lipzen A."/>
            <person name="Mereny Z."/>
            <person name="Hegedus B."/>
            <person name="Baldrian P."/>
            <person name="Stursova M."/>
            <person name="Weitz H."/>
            <person name="Taylor A."/>
            <person name="Grigoriev I.V."/>
            <person name="Nagy L.G."/>
            <person name="Martin F."/>
            <person name="Kauserud H."/>
        </authorList>
    </citation>
    <scope>NUCLEOTIDE SEQUENCE</scope>
    <source>
        <strain evidence="2">CBHHK173m</strain>
    </source>
</reference>
<evidence type="ECO:0000313" key="3">
    <source>
        <dbReference type="Proteomes" id="UP001222325"/>
    </source>
</evidence>
<dbReference type="AlphaFoldDB" id="A0AAD6XRK9"/>
<dbReference type="Proteomes" id="UP001222325">
    <property type="component" value="Unassembled WGS sequence"/>
</dbReference>
<sequence>MPGGSSLVRLFRLSGFWIIVRLSFISTPRTGATLSSQVGSCSCYPGSTLSAVIHRMWRSRRLVIRASASKLTRLCGARLSLISCQAFMHVMSQDLTALPRPVPARKASTARYGQLCAHGLLRCCCASLAIIRIQSDFGIPHQRLYSAPASRACTYSSRAPRPSRMHQRIS</sequence>
<comment type="caution">
    <text evidence="2">The sequence shown here is derived from an EMBL/GenBank/DDBJ whole genome shotgun (WGS) entry which is preliminary data.</text>
</comment>
<protein>
    <recommendedName>
        <fullName evidence="4">Secreted protein</fullName>
    </recommendedName>
</protein>
<feature type="signal peptide" evidence="1">
    <location>
        <begin position="1"/>
        <end position="22"/>
    </location>
</feature>
<accession>A0AAD6XRK9</accession>
<organism evidence="2 3">
    <name type="scientific">Mycena belliarum</name>
    <dbReference type="NCBI Taxonomy" id="1033014"/>
    <lineage>
        <taxon>Eukaryota</taxon>
        <taxon>Fungi</taxon>
        <taxon>Dikarya</taxon>
        <taxon>Basidiomycota</taxon>
        <taxon>Agaricomycotina</taxon>
        <taxon>Agaricomycetes</taxon>
        <taxon>Agaricomycetidae</taxon>
        <taxon>Agaricales</taxon>
        <taxon>Marasmiineae</taxon>
        <taxon>Mycenaceae</taxon>
        <taxon>Mycena</taxon>
    </lineage>
</organism>
<feature type="chain" id="PRO_5042035768" description="Secreted protein" evidence="1">
    <location>
        <begin position="23"/>
        <end position="170"/>
    </location>
</feature>
<evidence type="ECO:0008006" key="4">
    <source>
        <dbReference type="Google" id="ProtNLM"/>
    </source>
</evidence>
<gene>
    <name evidence="2" type="ORF">B0H15DRAFT_299577</name>
</gene>
<dbReference type="EMBL" id="JARJCN010000028">
    <property type="protein sequence ID" value="KAJ7087638.1"/>
    <property type="molecule type" value="Genomic_DNA"/>
</dbReference>
<keyword evidence="1" id="KW-0732">Signal</keyword>
<evidence type="ECO:0000256" key="1">
    <source>
        <dbReference type="SAM" id="SignalP"/>
    </source>
</evidence>
<keyword evidence="3" id="KW-1185">Reference proteome</keyword>
<name>A0AAD6XRK9_9AGAR</name>
<evidence type="ECO:0000313" key="2">
    <source>
        <dbReference type="EMBL" id="KAJ7087638.1"/>
    </source>
</evidence>